<dbReference type="PANTHER" id="PTHR48111:SF2">
    <property type="entry name" value="RESPONSE REGULATOR SAER"/>
    <property type="match status" value="1"/>
</dbReference>
<dbReference type="PROSITE" id="PS51755">
    <property type="entry name" value="OMPR_PHOB"/>
    <property type="match status" value="1"/>
</dbReference>
<dbReference type="SUPFAM" id="SSF52172">
    <property type="entry name" value="CheY-like"/>
    <property type="match status" value="1"/>
</dbReference>
<feature type="domain" description="OmpR/PhoB-type" evidence="10">
    <location>
        <begin position="128"/>
        <end position="227"/>
    </location>
</feature>
<reference evidence="11 13" key="1">
    <citation type="submission" date="2015-07" db="EMBL/GenBank/DDBJ databases">
        <title>Fjat-14205 dsm 2895.</title>
        <authorList>
            <person name="Liu B."/>
            <person name="Wang J."/>
            <person name="Zhu Y."/>
            <person name="Liu G."/>
            <person name="Chen Q."/>
            <person name="Chen Z."/>
            <person name="Lan J."/>
            <person name="Che J."/>
            <person name="Ge C."/>
            <person name="Shi H."/>
            <person name="Pan Z."/>
            <person name="Liu X."/>
        </authorList>
    </citation>
    <scope>NUCLEOTIDE SEQUENCE [LARGE SCALE GENOMIC DNA]</scope>
    <source>
        <strain evidence="11 13">DSM 2895</strain>
    </source>
</reference>
<dbReference type="FunFam" id="1.10.10.10:FF:000018">
    <property type="entry name" value="DNA-binding response regulator ResD"/>
    <property type="match status" value="1"/>
</dbReference>
<dbReference type="CDD" id="cd00383">
    <property type="entry name" value="trans_reg_C"/>
    <property type="match status" value="1"/>
</dbReference>
<keyword evidence="4" id="KW-0805">Transcription regulation</keyword>
<dbReference type="Gene3D" id="1.10.10.10">
    <property type="entry name" value="Winged helix-like DNA-binding domain superfamily/Winged helix DNA-binding domain"/>
    <property type="match status" value="1"/>
</dbReference>
<evidence type="ECO:0000256" key="8">
    <source>
        <dbReference type="PROSITE-ProRule" id="PRU01091"/>
    </source>
</evidence>
<keyword evidence="13" id="KW-1185">Reference proteome</keyword>
<evidence type="ECO:0000256" key="5">
    <source>
        <dbReference type="ARBA" id="ARBA00023125"/>
    </source>
</evidence>
<gene>
    <name evidence="11" type="ORF">AF333_27700</name>
    <name evidence="12" type="ORF">SAMN04487909_11483</name>
</gene>
<evidence type="ECO:0000259" key="10">
    <source>
        <dbReference type="PROSITE" id="PS51755"/>
    </source>
</evidence>
<evidence type="ECO:0000313" key="12">
    <source>
        <dbReference type="EMBL" id="SDJ25141.1"/>
    </source>
</evidence>
<keyword evidence="5 8" id="KW-0238">DNA-binding</keyword>
<dbReference type="InterPro" id="IPR001789">
    <property type="entry name" value="Sig_transdc_resp-reg_receiver"/>
</dbReference>
<evidence type="ECO:0000313" key="14">
    <source>
        <dbReference type="Proteomes" id="UP000182836"/>
    </source>
</evidence>
<feature type="DNA-binding region" description="OmpR/PhoB-type" evidence="8">
    <location>
        <begin position="128"/>
        <end position="227"/>
    </location>
</feature>
<organism evidence="11 13">
    <name type="scientific">Aneurinibacillus migulanus</name>
    <name type="common">Bacillus migulanus</name>
    <dbReference type="NCBI Taxonomy" id="47500"/>
    <lineage>
        <taxon>Bacteria</taxon>
        <taxon>Bacillati</taxon>
        <taxon>Bacillota</taxon>
        <taxon>Bacilli</taxon>
        <taxon>Bacillales</taxon>
        <taxon>Paenibacillaceae</taxon>
        <taxon>Aneurinibacillus group</taxon>
        <taxon>Aneurinibacillus</taxon>
    </lineage>
</organism>
<proteinExistence type="predicted"/>
<dbReference type="SMART" id="SM00862">
    <property type="entry name" value="Trans_reg_C"/>
    <property type="match status" value="1"/>
</dbReference>
<dbReference type="SMART" id="SM00448">
    <property type="entry name" value="REC"/>
    <property type="match status" value="1"/>
</dbReference>
<dbReference type="Gene3D" id="6.10.250.690">
    <property type="match status" value="1"/>
</dbReference>
<dbReference type="GO" id="GO:0000976">
    <property type="term" value="F:transcription cis-regulatory region binding"/>
    <property type="evidence" value="ECO:0007669"/>
    <property type="project" value="TreeGrafter"/>
</dbReference>
<dbReference type="GO" id="GO:0005829">
    <property type="term" value="C:cytosol"/>
    <property type="evidence" value="ECO:0007669"/>
    <property type="project" value="TreeGrafter"/>
</dbReference>
<evidence type="ECO:0000256" key="1">
    <source>
        <dbReference type="ARBA" id="ARBA00004496"/>
    </source>
</evidence>
<evidence type="ECO:0000313" key="13">
    <source>
        <dbReference type="Proteomes" id="UP000037269"/>
    </source>
</evidence>
<dbReference type="Pfam" id="PF00486">
    <property type="entry name" value="Trans_reg_C"/>
    <property type="match status" value="1"/>
</dbReference>
<evidence type="ECO:0000256" key="6">
    <source>
        <dbReference type="ARBA" id="ARBA00023163"/>
    </source>
</evidence>
<dbReference type="GO" id="GO:0006355">
    <property type="term" value="P:regulation of DNA-templated transcription"/>
    <property type="evidence" value="ECO:0007669"/>
    <property type="project" value="InterPro"/>
</dbReference>
<dbReference type="PROSITE" id="PS50110">
    <property type="entry name" value="RESPONSE_REGULATORY"/>
    <property type="match status" value="1"/>
</dbReference>
<evidence type="ECO:0000256" key="3">
    <source>
        <dbReference type="ARBA" id="ARBA00023012"/>
    </source>
</evidence>
<dbReference type="GO" id="GO:0032993">
    <property type="term" value="C:protein-DNA complex"/>
    <property type="evidence" value="ECO:0007669"/>
    <property type="project" value="TreeGrafter"/>
</dbReference>
<dbReference type="InterPro" id="IPR036388">
    <property type="entry name" value="WH-like_DNA-bd_sf"/>
</dbReference>
<feature type="domain" description="Response regulatory" evidence="9">
    <location>
        <begin position="4"/>
        <end position="116"/>
    </location>
</feature>
<keyword evidence="3" id="KW-0902">Two-component regulatory system</keyword>
<evidence type="ECO:0000313" key="11">
    <source>
        <dbReference type="EMBL" id="KON90819.1"/>
    </source>
</evidence>
<dbReference type="OrthoDB" id="9790442at2"/>
<dbReference type="RefSeq" id="WP_043064349.1">
    <property type="nucleotide sequence ID" value="NZ_BJOA01000064.1"/>
</dbReference>
<evidence type="ECO:0000256" key="4">
    <source>
        <dbReference type="ARBA" id="ARBA00023015"/>
    </source>
</evidence>
<evidence type="ECO:0000259" key="9">
    <source>
        <dbReference type="PROSITE" id="PS50110"/>
    </source>
</evidence>
<evidence type="ECO:0000256" key="2">
    <source>
        <dbReference type="ARBA" id="ARBA00022553"/>
    </source>
</evidence>
<dbReference type="STRING" id="47500.AF333_27700"/>
<dbReference type="InterPro" id="IPR001867">
    <property type="entry name" value="OmpR/PhoB-type_DNA-bd"/>
</dbReference>
<comment type="subcellular location">
    <subcellularLocation>
        <location evidence="1">Cytoplasm</location>
    </subcellularLocation>
</comment>
<dbReference type="Proteomes" id="UP000182836">
    <property type="component" value="Unassembled WGS sequence"/>
</dbReference>
<feature type="modified residue" description="4-aspartylphosphate" evidence="7">
    <location>
        <position position="52"/>
    </location>
</feature>
<keyword evidence="6" id="KW-0804">Transcription</keyword>
<name>A0A0D1YHU4_ANEMI</name>
<dbReference type="PATRIC" id="fig|47500.8.peg.2094"/>
<dbReference type="AlphaFoldDB" id="A0A0D1YHU4"/>
<dbReference type="EMBL" id="LGUG01000009">
    <property type="protein sequence ID" value="KON90819.1"/>
    <property type="molecule type" value="Genomic_DNA"/>
</dbReference>
<dbReference type="GeneID" id="42308917"/>
<accession>A0A0D1YHU4</accession>
<dbReference type="CDD" id="cd17574">
    <property type="entry name" value="REC_OmpR"/>
    <property type="match status" value="1"/>
</dbReference>
<dbReference type="Gene3D" id="3.40.50.2300">
    <property type="match status" value="1"/>
</dbReference>
<sequence length="228" mass="25757">MKGKILLADDEASIVEFIQDALEDEGYEVLVAYNGDEVFKQLAYKPDLIILDIMMPGSDGFEVCRAVREVVDCPIIFLSARYAETDRIQGLAVGGDDYIVKPFSIRELKARLAAHLRREQRAGAKASLAVLHYGDISVDLNSYRLLYRGQSVPVTVREFEIVQLLALHPDRVFSREQIYEKVWGYDAEGSSQTVTEHVKNIRAKLTSYHSECNPIATVWGIGYKWVRA</sequence>
<dbReference type="Proteomes" id="UP000037269">
    <property type="component" value="Unassembled WGS sequence"/>
</dbReference>
<reference evidence="12 14" key="2">
    <citation type="submission" date="2016-10" db="EMBL/GenBank/DDBJ databases">
        <authorList>
            <person name="de Groot N.N."/>
        </authorList>
    </citation>
    <scope>NUCLEOTIDE SEQUENCE [LARGE SCALE GENOMIC DNA]</scope>
    <source>
        <strain evidence="12 14">DSM 2895</strain>
    </source>
</reference>
<dbReference type="GO" id="GO:0000156">
    <property type="term" value="F:phosphorelay response regulator activity"/>
    <property type="evidence" value="ECO:0007669"/>
    <property type="project" value="TreeGrafter"/>
</dbReference>
<dbReference type="InterPro" id="IPR011006">
    <property type="entry name" value="CheY-like_superfamily"/>
</dbReference>
<protein>
    <submittedName>
        <fullName evidence="11">Chemotaxis protein CheY</fullName>
    </submittedName>
    <submittedName>
        <fullName evidence="12">DNA-binding response regulator, OmpR family, contains REC and winged-helix (WHTH) domain</fullName>
    </submittedName>
</protein>
<dbReference type="InterPro" id="IPR039420">
    <property type="entry name" value="WalR-like"/>
</dbReference>
<dbReference type="PANTHER" id="PTHR48111">
    <property type="entry name" value="REGULATOR OF RPOS"/>
    <property type="match status" value="1"/>
</dbReference>
<dbReference type="Pfam" id="PF00072">
    <property type="entry name" value="Response_reg"/>
    <property type="match status" value="1"/>
</dbReference>
<dbReference type="FunFam" id="3.40.50.2300:FF:000001">
    <property type="entry name" value="DNA-binding response regulator PhoB"/>
    <property type="match status" value="1"/>
</dbReference>
<evidence type="ECO:0000256" key="7">
    <source>
        <dbReference type="PROSITE-ProRule" id="PRU00169"/>
    </source>
</evidence>
<keyword evidence="2 7" id="KW-0597">Phosphoprotein</keyword>
<dbReference type="EMBL" id="FNED01000014">
    <property type="protein sequence ID" value="SDJ25141.1"/>
    <property type="molecule type" value="Genomic_DNA"/>
</dbReference>